<evidence type="ECO:0000256" key="1">
    <source>
        <dbReference type="SAM" id="Phobius"/>
    </source>
</evidence>
<dbReference type="Pfam" id="PF07534">
    <property type="entry name" value="TLD"/>
    <property type="match status" value="1"/>
</dbReference>
<gene>
    <name evidence="3" type="ORF">RFI_18307</name>
</gene>
<protein>
    <recommendedName>
        <fullName evidence="2">TLDc domain-containing protein</fullName>
    </recommendedName>
</protein>
<proteinExistence type="predicted"/>
<name>X6MYR6_RETFI</name>
<feature type="non-terminal residue" evidence="3">
    <location>
        <position position="1"/>
    </location>
</feature>
<evidence type="ECO:0000313" key="3">
    <source>
        <dbReference type="EMBL" id="ETO18936.1"/>
    </source>
</evidence>
<dbReference type="OrthoDB" id="25620at2759"/>
<keyword evidence="1" id="KW-0812">Transmembrane</keyword>
<sequence length="225" mass="25859">YIYTYIIFLTFNNFNKKYMQVIKSQKSKYRLENGGWTYDIRNLKDSTVYAVRIRGKNKSGWGGFSVSVKGVTKKLTIDSNILKAKEKEALLKFVTKKERKKRWKLLFRASKDGFGCSQFHAKCDNKGTTVTIVQSTIGNVFGGYTVLPWQASGGAYQQDAKAFIFLLRSTNPTYKKPQKWTCKVGSNAVYHSSSYGPVFGILYIYIFIYLYVYVYNLRALHACHV</sequence>
<feature type="transmembrane region" description="Helical" evidence="1">
    <location>
        <begin position="195"/>
        <end position="214"/>
    </location>
</feature>
<accession>X6MYR6</accession>
<evidence type="ECO:0000259" key="2">
    <source>
        <dbReference type="PROSITE" id="PS51886"/>
    </source>
</evidence>
<dbReference type="PANTHER" id="PTHR23354">
    <property type="entry name" value="NUCLEOLAR PROTEIN 7/ESTROGEN RECEPTOR COACTIVATOR-RELATED"/>
    <property type="match status" value="1"/>
</dbReference>
<dbReference type="CDD" id="cd00063">
    <property type="entry name" value="FN3"/>
    <property type="match status" value="1"/>
</dbReference>
<dbReference type="Proteomes" id="UP000023152">
    <property type="component" value="Unassembled WGS sequence"/>
</dbReference>
<feature type="domain" description="TLDc" evidence="2">
    <location>
        <begin position="80"/>
        <end position="225"/>
    </location>
</feature>
<dbReference type="InterPro" id="IPR013783">
    <property type="entry name" value="Ig-like_fold"/>
</dbReference>
<organism evidence="3 4">
    <name type="scientific">Reticulomyxa filosa</name>
    <dbReference type="NCBI Taxonomy" id="46433"/>
    <lineage>
        <taxon>Eukaryota</taxon>
        <taxon>Sar</taxon>
        <taxon>Rhizaria</taxon>
        <taxon>Retaria</taxon>
        <taxon>Foraminifera</taxon>
        <taxon>Monothalamids</taxon>
        <taxon>Reticulomyxidae</taxon>
        <taxon>Reticulomyxa</taxon>
    </lineage>
</organism>
<dbReference type="AlphaFoldDB" id="X6MYR6"/>
<dbReference type="SUPFAM" id="SSF49265">
    <property type="entry name" value="Fibronectin type III"/>
    <property type="match status" value="1"/>
</dbReference>
<comment type="caution">
    <text evidence="3">The sequence shown here is derived from an EMBL/GenBank/DDBJ whole genome shotgun (WGS) entry which is preliminary data.</text>
</comment>
<dbReference type="Gene3D" id="2.60.40.10">
    <property type="entry name" value="Immunoglobulins"/>
    <property type="match status" value="1"/>
</dbReference>
<keyword evidence="1" id="KW-0472">Membrane</keyword>
<dbReference type="InterPro" id="IPR003961">
    <property type="entry name" value="FN3_dom"/>
</dbReference>
<dbReference type="InterPro" id="IPR006571">
    <property type="entry name" value="TLDc_dom"/>
</dbReference>
<dbReference type="InterPro" id="IPR036116">
    <property type="entry name" value="FN3_sf"/>
</dbReference>
<dbReference type="EMBL" id="ASPP01014225">
    <property type="protein sequence ID" value="ETO18936.1"/>
    <property type="molecule type" value="Genomic_DNA"/>
</dbReference>
<reference evidence="3 4" key="1">
    <citation type="journal article" date="2013" name="Curr. Biol.">
        <title>The Genome of the Foraminiferan Reticulomyxa filosa.</title>
        <authorList>
            <person name="Glockner G."/>
            <person name="Hulsmann N."/>
            <person name="Schleicher M."/>
            <person name="Noegel A.A."/>
            <person name="Eichinger L."/>
            <person name="Gallinger C."/>
            <person name="Pawlowski J."/>
            <person name="Sierra R."/>
            <person name="Euteneuer U."/>
            <person name="Pillet L."/>
            <person name="Moustafa A."/>
            <person name="Platzer M."/>
            <person name="Groth M."/>
            <person name="Szafranski K."/>
            <person name="Schliwa M."/>
        </authorList>
    </citation>
    <scope>NUCLEOTIDE SEQUENCE [LARGE SCALE GENOMIC DNA]</scope>
</reference>
<keyword evidence="4" id="KW-1185">Reference proteome</keyword>
<keyword evidence="1" id="KW-1133">Transmembrane helix</keyword>
<evidence type="ECO:0000313" key="4">
    <source>
        <dbReference type="Proteomes" id="UP000023152"/>
    </source>
</evidence>
<dbReference type="PROSITE" id="PS51886">
    <property type="entry name" value="TLDC"/>
    <property type="match status" value="1"/>
</dbReference>
<dbReference type="SMART" id="SM00584">
    <property type="entry name" value="TLDc"/>
    <property type="match status" value="1"/>
</dbReference>